<evidence type="ECO:0000256" key="6">
    <source>
        <dbReference type="ARBA" id="ARBA00022786"/>
    </source>
</evidence>
<evidence type="ECO:0000256" key="8">
    <source>
        <dbReference type="SAM" id="MobiDB-lite"/>
    </source>
</evidence>
<proteinExistence type="predicted"/>
<protein>
    <recommendedName>
        <fullName evidence="2">RING-type E3 ubiquitin transferase</fullName>
        <ecNumber evidence="2">2.3.2.27</ecNumber>
    </recommendedName>
</protein>
<dbReference type="EC" id="2.3.2.27" evidence="2"/>
<dbReference type="AlphaFoldDB" id="A0A2P2KB56"/>
<dbReference type="PANTHER" id="PTHR22937:SF122">
    <property type="entry name" value="RING-TYPE E3 UBIQUITIN TRANSFERASE"/>
    <property type="match status" value="1"/>
</dbReference>
<feature type="compositionally biased region" description="Basic residues" evidence="8">
    <location>
        <begin position="109"/>
        <end position="123"/>
    </location>
</feature>
<dbReference type="EMBL" id="GGEC01022452">
    <property type="protein sequence ID" value="MBX02936.1"/>
    <property type="molecule type" value="Transcribed_RNA"/>
</dbReference>
<comment type="catalytic activity">
    <reaction evidence="1">
        <text>S-ubiquitinyl-[E2 ubiquitin-conjugating enzyme]-L-cysteine + [acceptor protein]-L-lysine = [E2 ubiquitin-conjugating enzyme]-L-cysteine + N(6)-ubiquitinyl-[acceptor protein]-L-lysine.</text>
        <dbReference type="EC" id="2.3.2.27"/>
    </reaction>
</comment>
<dbReference type="PANTHER" id="PTHR22937">
    <property type="entry name" value="E3 UBIQUITIN-PROTEIN LIGASE RNF165"/>
    <property type="match status" value="1"/>
</dbReference>
<dbReference type="GO" id="GO:0008270">
    <property type="term" value="F:zinc ion binding"/>
    <property type="evidence" value="ECO:0007669"/>
    <property type="project" value="UniProtKB-KW"/>
</dbReference>
<feature type="compositionally biased region" description="Low complexity" evidence="8">
    <location>
        <begin position="138"/>
        <end position="152"/>
    </location>
</feature>
<keyword evidence="5" id="KW-0863">Zinc-finger</keyword>
<evidence type="ECO:0000313" key="9">
    <source>
        <dbReference type="EMBL" id="MBX02936.1"/>
    </source>
</evidence>
<keyword evidence="6" id="KW-0833">Ubl conjugation pathway</keyword>
<feature type="region of interest" description="Disordered" evidence="8">
    <location>
        <begin position="21"/>
        <end position="47"/>
    </location>
</feature>
<organism evidence="9">
    <name type="scientific">Rhizophora mucronata</name>
    <name type="common">Asiatic mangrove</name>
    <dbReference type="NCBI Taxonomy" id="61149"/>
    <lineage>
        <taxon>Eukaryota</taxon>
        <taxon>Viridiplantae</taxon>
        <taxon>Streptophyta</taxon>
        <taxon>Embryophyta</taxon>
        <taxon>Tracheophyta</taxon>
        <taxon>Spermatophyta</taxon>
        <taxon>Magnoliopsida</taxon>
        <taxon>eudicotyledons</taxon>
        <taxon>Gunneridae</taxon>
        <taxon>Pentapetalae</taxon>
        <taxon>rosids</taxon>
        <taxon>fabids</taxon>
        <taxon>Malpighiales</taxon>
        <taxon>Rhizophoraceae</taxon>
        <taxon>Rhizophora</taxon>
    </lineage>
</organism>
<evidence type="ECO:0000256" key="5">
    <source>
        <dbReference type="ARBA" id="ARBA00022771"/>
    </source>
</evidence>
<sequence length="364" mass="40433">MPVFTENISSAVTEQIKLRKPRNQFNQEPLISTETDPNPHINRPTSKSSISSLFLSPFFTNAAADTNPTKGNKKKGSTFIGGLGCSAGAAQQVSVPAVIRSSADWEGKRMKKKKKNQQQHKRKKDENNKASHQGLAEGSNGNSISNNSNIQSNNDNNGSMVIRDLWCGPGIGLSADAVVASVDSVVARRNVTGRGKIDNGEKIIQRERERGRERSSCLPRRAAVNPDRLSFLDTDPDFASSRPELEPFGTRYCRHFRHPSSDGFAEIMMLQNSVIMGETLDQFREWRLDIDHMSYEELLALGDRIGYVCTGLKEDEISHCISKIKVPIINELSSHKSIIMDKKCSICQVSSQQNLYLHSLILAF</sequence>
<evidence type="ECO:0000256" key="3">
    <source>
        <dbReference type="ARBA" id="ARBA00022679"/>
    </source>
</evidence>
<name>A0A2P2KB56_RHIMU</name>
<keyword evidence="3" id="KW-0808">Transferase</keyword>
<keyword evidence="7" id="KW-0862">Zinc</keyword>
<evidence type="ECO:0000256" key="1">
    <source>
        <dbReference type="ARBA" id="ARBA00000900"/>
    </source>
</evidence>
<feature type="region of interest" description="Disordered" evidence="8">
    <location>
        <begin position="101"/>
        <end position="152"/>
    </location>
</feature>
<keyword evidence="4" id="KW-0479">Metal-binding</keyword>
<evidence type="ECO:0000256" key="4">
    <source>
        <dbReference type="ARBA" id="ARBA00022723"/>
    </source>
</evidence>
<dbReference type="GO" id="GO:0061630">
    <property type="term" value="F:ubiquitin protein ligase activity"/>
    <property type="evidence" value="ECO:0007669"/>
    <property type="project" value="UniProtKB-EC"/>
</dbReference>
<dbReference type="InterPro" id="IPR045191">
    <property type="entry name" value="MBR1/2-like"/>
</dbReference>
<reference evidence="9" key="1">
    <citation type="submission" date="2018-02" db="EMBL/GenBank/DDBJ databases">
        <title>Rhizophora mucronata_Transcriptome.</title>
        <authorList>
            <person name="Meera S.P."/>
            <person name="Sreeshan A."/>
            <person name="Augustine A."/>
        </authorList>
    </citation>
    <scope>NUCLEOTIDE SEQUENCE</scope>
    <source>
        <tissue evidence="9">Leaf</tissue>
    </source>
</reference>
<evidence type="ECO:0000256" key="7">
    <source>
        <dbReference type="ARBA" id="ARBA00022833"/>
    </source>
</evidence>
<accession>A0A2P2KB56</accession>
<evidence type="ECO:0000256" key="2">
    <source>
        <dbReference type="ARBA" id="ARBA00012483"/>
    </source>
</evidence>
<feature type="compositionally biased region" description="Polar residues" evidence="8">
    <location>
        <begin position="23"/>
        <end position="36"/>
    </location>
</feature>